<accession>A0A0C2SUY9</accession>
<dbReference type="HOGENOM" id="CLU_020336_20_1_1"/>
<evidence type="ECO:0000313" key="3">
    <source>
        <dbReference type="Proteomes" id="UP000054549"/>
    </source>
</evidence>
<sequence>MSSTSANLDDFFSVFDAKTCVRRGLCPVTKIRPQGPELLESHSLYFEQHGNGKNKIVFLMGLNSSSFSWLYQVRYFGASGFKNERREEEMKGPASALRSVIHAEDEEEDVDQDGGYTILVFDNRGVGNSSTPVGPYSTSAMAEDVITLLDYVGWTEDRDLHVVSVSLGGMIAQELAYRIPNRIVSLILGVTTPGGYPWNNLPPLSGMRSLAKLTFTPEVDKKAEIALPMVYPVKWMKEKAEDDPQGRTNFEVEVEVRSFVNRVSVTRKQQFMGHFSQMAAGLTHCVQPERLRQISQTIPKVTIVTGDEDNLIRLHNSYRLKEAMPEAELVQFKETGHGLHTQRKREFNKLIQRTIREGGERLAKGWSADVEQSS</sequence>
<dbReference type="PANTHER" id="PTHR43433">
    <property type="entry name" value="HYDROLASE, ALPHA/BETA FOLD FAMILY PROTEIN"/>
    <property type="match status" value="1"/>
</dbReference>
<gene>
    <name evidence="2" type="ORF">M378DRAFT_298361</name>
</gene>
<dbReference type="EMBL" id="KN818232">
    <property type="protein sequence ID" value="KIL67245.1"/>
    <property type="molecule type" value="Genomic_DNA"/>
</dbReference>
<evidence type="ECO:0000313" key="2">
    <source>
        <dbReference type="EMBL" id="KIL67245.1"/>
    </source>
</evidence>
<reference evidence="2 3" key="1">
    <citation type="submission" date="2014-04" db="EMBL/GenBank/DDBJ databases">
        <title>Evolutionary Origins and Diversification of the Mycorrhizal Mutualists.</title>
        <authorList>
            <consortium name="DOE Joint Genome Institute"/>
            <consortium name="Mycorrhizal Genomics Consortium"/>
            <person name="Kohler A."/>
            <person name="Kuo A."/>
            <person name="Nagy L.G."/>
            <person name="Floudas D."/>
            <person name="Copeland A."/>
            <person name="Barry K.W."/>
            <person name="Cichocki N."/>
            <person name="Veneault-Fourrey C."/>
            <person name="LaButti K."/>
            <person name="Lindquist E.A."/>
            <person name="Lipzen A."/>
            <person name="Lundell T."/>
            <person name="Morin E."/>
            <person name="Murat C."/>
            <person name="Riley R."/>
            <person name="Ohm R."/>
            <person name="Sun H."/>
            <person name="Tunlid A."/>
            <person name="Henrissat B."/>
            <person name="Grigoriev I.V."/>
            <person name="Hibbett D.S."/>
            <person name="Martin F."/>
        </authorList>
    </citation>
    <scope>NUCLEOTIDE SEQUENCE [LARGE SCALE GENOMIC DNA]</scope>
    <source>
        <strain evidence="2 3">Koide BX008</strain>
    </source>
</reference>
<proteinExistence type="predicted"/>
<dbReference type="OrthoDB" id="19657at2759"/>
<feature type="domain" description="AB hydrolase-1" evidence="1">
    <location>
        <begin position="111"/>
        <end position="340"/>
    </location>
</feature>
<dbReference type="Pfam" id="PF00561">
    <property type="entry name" value="Abhydrolase_1"/>
    <property type="match status" value="1"/>
</dbReference>
<dbReference type="PANTHER" id="PTHR43433:SF5">
    <property type="entry name" value="AB HYDROLASE-1 DOMAIN-CONTAINING PROTEIN"/>
    <property type="match status" value="1"/>
</dbReference>
<dbReference type="InterPro" id="IPR000073">
    <property type="entry name" value="AB_hydrolase_1"/>
</dbReference>
<keyword evidence="3" id="KW-1185">Reference proteome</keyword>
<dbReference type="AlphaFoldDB" id="A0A0C2SUY9"/>
<dbReference type="Gene3D" id="3.40.50.1820">
    <property type="entry name" value="alpha/beta hydrolase"/>
    <property type="match status" value="1"/>
</dbReference>
<organism evidence="2 3">
    <name type="scientific">Amanita muscaria (strain Koide BX008)</name>
    <dbReference type="NCBI Taxonomy" id="946122"/>
    <lineage>
        <taxon>Eukaryota</taxon>
        <taxon>Fungi</taxon>
        <taxon>Dikarya</taxon>
        <taxon>Basidiomycota</taxon>
        <taxon>Agaricomycotina</taxon>
        <taxon>Agaricomycetes</taxon>
        <taxon>Agaricomycetidae</taxon>
        <taxon>Agaricales</taxon>
        <taxon>Pluteineae</taxon>
        <taxon>Amanitaceae</taxon>
        <taxon>Amanita</taxon>
    </lineage>
</organism>
<dbReference type="InterPro" id="IPR029058">
    <property type="entry name" value="AB_hydrolase_fold"/>
</dbReference>
<name>A0A0C2SUY9_AMAMK</name>
<dbReference type="STRING" id="946122.A0A0C2SUY9"/>
<protein>
    <recommendedName>
        <fullName evidence="1">AB hydrolase-1 domain-containing protein</fullName>
    </recommendedName>
</protein>
<dbReference type="InterPro" id="IPR050471">
    <property type="entry name" value="AB_hydrolase"/>
</dbReference>
<evidence type="ECO:0000259" key="1">
    <source>
        <dbReference type="Pfam" id="PF00561"/>
    </source>
</evidence>
<dbReference type="SUPFAM" id="SSF53474">
    <property type="entry name" value="alpha/beta-Hydrolases"/>
    <property type="match status" value="1"/>
</dbReference>
<dbReference type="InParanoid" id="A0A0C2SUY9"/>
<dbReference type="Proteomes" id="UP000054549">
    <property type="component" value="Unassembled WGS sequence"/>
</dbReference>